<evidence type="ECO:0000313" key="1">
    <source>
        <dbReference type="EMBL" id="PRD45340.1"/>
    </source>
</evidence>
<name>A0A2S9IXX7_9HYPH</name>
<protein>
    <submittedName>
        <fullName evidence="1">Phage virion morphogenesis protein</fullName>
    </submittedName>
</protein>
<dbReference type="Pfam" id="PF05069">
    <property type="entry name" value="Phage_tail_S"/>
    <property type="match status" value="1"/>
</dbReference>
<sequence>MESHNVKKRLDQAHEAADDLQPLYEKIGGAMVFRTQRRFETETDPAGKKWPRLKPRTAAKRIGSGRRGYENMLRVKLRLYQSITYQADATSVATGTNVIYAAIQNLGGEIKQAERQHTIYQKYNEKTDTLAPRFVKRSRSNYARDVTIKARTIKIPAREFLGFGDGDRKEVLSVTEGHFRTEGGFEGGNQ</sequence>
<reference evidence="1 2" key="1">
    <citation type="submission" date="2018-02" db="EMBL/GenBank/DDBJ databases">
        <title>The draft genome of Phyllobacterium sp. 1N-3.</title>
        <authorList>
            <person name="Liu L."/>
            <person name="Li L."/>
            <person name="Zhang X."/>
            <person name="Wang T."/>
            <person name="Liang L."/>
        </authorList>
    </citation>
    <scope>NUCLEOTIDE SEQUENCE [LARGE SCALE GENOMIC DNA]</scope>
    <source>
        <strain evidence="1 2">1N-3</strain>
    </source>
</reference>
<comment type="caution">
    <text evidence="1">The sequence shown here is derived from an EMBL/GenBank/DDBJ whole genome shotgun (WGS) entry which is preliminary data.</text>
</comment>
<gene>
    <name evidence="1" type="ORF">C5748_03860</name>
</gene>
<dbReference type="Proteomes" id="UP000239434">
    <property type="component" value="Unassembled WGS sequence"/>
</dbReference>
<dbReference type="InterPro" id="IPR006522">
    <property type="entry name" value="Phage_virion_morphogenesis"/>
</dbReference>
<dbReference type="EMBL" id="PVBR01000002">
    <property type="protein sequence ID" value="PRD45340.1"/>
    <property type="molecule type" value="Genomic_DNA"/>
</dbReference>
<dbReference type="AlphaFoldDB" id="A0A2S9IXX7"/>
<proteinExistence type="predicted"/>
<dbReference type="NCBIfam" id="TIGR01635">
    <property type="entry name" value="tail_comp_S"/>
    <property type="match status" value="1"/>
</dbReference>
<evidence type="ECO:0000313" key="2">
    <source>
        <dbReference type="Proteomes" id="UP000239434"/>
    </source>
</evidence>
<keyword evidence="2" id="KW-1185">Reference proteome</keyword>
<accession>A0A2S9IXX7</accession>
<organism evidence="1 2">
    <name type="scientific">Phyllobacterium phragmitis</name>
    <dbReference type="NCBI Taxonomy" id="2670329"/>
    <lineage>
        <taxon>Bacteria</taxon>
        <taxon>Pseudomonadati</taxon>
        <taxon>Pseudomonadota</taxon>
        <taxon>Alphaproteobacteria</taxon>
        <taxon>Hyphomicrobiales</taxon>
        <taxon>Phyllobacteriaceae</taxon>
        <taxon>Phyllobacterium</taxon>
    </lineage>
</organism>